<comment type="caution">
    <text evidence="1">The sequence shown here is derived from an EMBL/GenBank/DDBJ whole genome shotgun (WGS) entry which is preliminary data.</text>
</comment>
<proteinExistence type="predicted"/>
<dbReference type="InterPro" id="IPR029058">
    <property type="entry name" value="AB_hydrolase_fold"/>
</dbReference>
<name>A0A0P9CMA6_9CHLR</name>
<accession>A0A0P9CMA6</accession>
<evidence type="ECO:0000313" key="1">
    <source>
        <dbReference type="EMBL" id="KPV46895.1"/>
    </source>
</evidence>
<evidence type="ECO:0008006" key="3">
    <source>
        <dbReference type="Google" id="ProtNLM"/>
    </source>
</evidence>
<gene>
    <name evidence="1" type="ORF">SE17_42930</name>
</gene>
<dbReference type="Gene3D" id="3.40.50.1820">
    <property type="entry name" value="alpha/beta hydrolase"/>
    <property type="match status" value="1"/>
</dbReference>
<evidence type="ECO:0000313" key="2">
    <source>
        <dbReference type="Proteomes" id="UP000050509"/>
    </source>
</evidence>
<sequence>GGVRRVAEIIRPAAPGSYAAALFVHWYEPEAHYSNRTQFVEQAKELARRGVISLLVETMWSDRDWFYKRTQADDIANSMQQLAELRQALDLLLAEPGVDPRRVAYIGHDFGAMYGVLLGAADPRPSCYVLMAGTPRFPDWYLYYPRLPEAERAAFRASFAPHDPIAQIGRLAPAPLLFQFGTSDPHVPAERA</sequence>
<keyword evidence="2" id="KW-1185">Reference proteome</keyword>
<protein>
    <recommendedName>
        <fullName evidence="3">AB hydrolase-1 domain-containing protein</fullName>
    </recommendedName>
</protein>
<organism evidence="1 2">
    <name type="scientific">Kouleothrix aurantiaca</name>
    <dbReference type="NCBI Taxonomy" id="186479"/>
    <lineage>
        <taxon>Bacteria</taxon>
        <taxon>Bacillati</taxon>
        <taxon>Chloroflexota</taxon>
        <taxon>Chloroflexia</taxon>
        <taxon>Chloroflexales</taxon>
        <taxon>Roseiflexineae</taxon>
        <taxon>Roseiflexaceae</taxon>
        <taxon>Kouleothrix</taxon>
    </lineage>
</organism>
<dbReference type="PANTHER" id="PTHR22946">
    <property type="entry name" value="DIENELACTONE HYDROLASE DOMAIN-CONTAINING PROTEIN-RELATED"/>
    <property type="match status" value="1"/>
</dbReference>
<feature type="non-terminal residue" evidence="1">
    <location>
        <position position="1"/>
    </location>
</feature>
<reference evidence="1 2" key="1">
    <citation type="submission" date="2015-09" db="EMBL/GenBank/DDBJ databases">
        <title>Draft genome sequence of Kouleothrix aurantiaca JCM 19913.</title>
        <authorList>
            <person name="Hemp J."/>
        </authorList>
    </citation>
    <scope>NUCLEOTIDE SEQUENCE [LARGE SCALE GENOMIC DNA]</scope>
    <source>
        <strain evidence="1 2">COM-B</strain>
    </source>
</reference>
<dbReference type="Proteomes" id="UP000050509">
    <property type="component" value="Unassembled WGS sequence"/>
</dbReference>
<dbReference type="InterPro" id="IPR050261">
    <property type="entry name" value="FrsA_esterase"/>
</dbReference>
<dbReference type="AlphaFoldDB" id="A0A0P9CMA6"/>
<dbReference type="EMBL" id="LJCR01003493">
    <property type="protein sequence ID" value="KPV46895.1"/>
    <property type="molecule type" value="Genomic_DNA"/>
</dbReference>
<feature type="non-terminal residue" evidence="1">
    <location>
        <position position="192"/>
    </location>
</feature>
<dbReference type="SUPFAM" id="SSF53474">
    <property type="entry name" value="alpha/beta-Hydrolases"/>
    <property type="match status" value="1"/>
</dbReference>